<dbReference type="OrthoDB" id="3071018at2759"/>
<dbReference type="AlphaFoldDB" id="A0A067T222"/>
<dbReference type="HOGENOM" id="CLU_2210247_0_0_1"/>
<evidence type="ECO:0008006" key="3">
    <source>
        <dbReference type="Google" id="ProtNLM"/>
    </source>
</evidence>
<reference evidence="2" key="1">
    <citation type="journal article" date="2014" name="Proc. Natl. Acad. Sci. U.S.A.">
        <title>Extensive sampling of basidiomycete genomes demonstrates inadequacy of the white-rot/brown-rot paradigm for wood decay fungi.</title>
        <authorList>
            <person name="Riley R."/>
            <person name="Salamov A.A."/>
            <person name="Brown D.W."/>
            <person name="Nagy L.G."/>
            <person name="Floudas D."/>
            <person name="Held B.W."/>
            <person name="Levasseur A."/>
            <person name="Lombard V."/>
            <person name="Morin E."/>
            <person name="Otillar R."/>
            <person name="Lindquist E.A."/>
            <person name="Sun H."/>
            <person name="LaButti K.M."/>
            <person name="Schmutz J."/>
            <person name="Jabbour D."/>
            <person name="Luo H."/>
            <person name="Baker S.E."/>
            <person name="Pisabarro A.G."/>
            <person name="Walton J.D."/>
            <person name="Blanchette R.A."/>
            <person name="Henrissat B."/>
            <person name="Martin F."/>
            <person name="Cullen D."/>
            <person name="Hibbett D.S."/>
            <person name="Grigoriev I.V."/>
        </authorList>
    </citation>
    <scope>NUCLEOTIDE SEQUENCE [LARGE SCALE GENOMIC DNA]</scope>
    <source>
        <strain evidence="2">CBS 339.88</strain>
    </source>
</reference>
<evidence type="ECO:0000313" key="1">
    <source>
        <dbReference type="EMBL" id="KDR73063.1"/>
    </source>
</evidence>
<organism evidence="1 2">
    <name type="scientific">Galerina marginata (strain CBS 339.88)</name>
    <dbReference type="NCBI Taxonomy" id="685588"/>
    <lineage>
        <taxon>Eukaryota</taxon>
        <taxon>Fungi</taxon>
        <taxon>Dikarya</taxon>
        <taxon>Basidiomycota</taxon>
        <taxon>Agaricomycotina</taxon>
        <taxon>Agaricomycetes</taxon>
        <taxon>Agaricomycetidae</taxon>
        <taxon>Agaricales</taxon>
        <taxon>Agaricineae</taxon>
        <taxon>Strophariaceae</taxon>
        <taxon>Galerina</taxon>
    </lineage>
</organism>
<accession>A0A067T222</accession>
<dbReference type="EMBL" id="KL142387">
    <property type="protein sequence ID" value="KDR73063.1"/>
    <property type="molecule type" value="Genomic_DNA"/>
</dbReference>
<proteinExistence type="predicted"/>
<sequence length="107" mass="11879">MRSNVQYLRLPFATRRSPITLLPVELIEVIFGYYAQSPEVSPNTNMEALLGRGVGTFSSQTDDMVHPMIPTQVSKLGRQISLSLPLLLSRIYISHPTKEHVKLAASG</sequence>
<keyword evidence="2" id="KW-1185">Reference proteome</keyword>
<evidence type="ECO:0000313" key="2">
    <source>
        <dbReference type="Proteomes" id="UP000027222"/>
    </source>
</evidence>
<protein>
    <recommendedName>
        <fullName evidence="3">F-box domain-containing protein</fullName>
    </recommendedName>
</protein>
<gene>
    <name evidence="1" type="ORF">GALMADRAFT_252490</name>
</gene>
<name>A0A067T222_GALM3</name>
<dbReference type="Proteomes" id="UP000027222">
    <property type="component" value="Unassembled WGS sequence"/>
</dbReference>